<accession>A0A3B4BMH7</accession>
<reference evidence="1" key="2">
    <citation type="submission" date="2025-09" db="UniProtKB">
        <authorList>
            <consortium name="Ensembl"/>
        </authorList>
    </citation>
    <scope>IDENTIFICATION</scope>
</reference>
<dbReference type="Ensembl" id="ENSPMGT00000031662.1">
    <property type="protein sequence ID" value="ENSPMGP00000029742.1"/>
    <property type="gene ID" value="ENSPMGG00000023935.1"/>
</dbReference>
<evidence type="ECO:0000313" key="1">
    <source>
        <dbReference type="Ensembl" id="ENSPMGP00000029742.1"/>
    </source>
</evidence>
<dbReference type="Proteomes" id="UP000261520">
    <property type="component" value="Unplaced"/>
</dbReference>
<dbReference type="AlphaFoldDB" id="A0A3B4BMH7"/>
<organism evidence="1 2">
    <name type="scientific">Periophthalmus magnuspinnatus</name>
    <dbReference type="NCBI Taxonomy" id="409849"/>
    <lineage>
        <taxon>Eukaryota</taxon>
        <taxon>Metazoa</taxon>
        <taxon>Chordata</taxon>
        <taxon>Craniata</taxon>
        <taxon>Vertebrata</taxon>
        <taxon>Euteleostomi</taxon>
        <taxon>Actinopterygii</taxon>
        <taxon>Neopterygii</taxon>
        <taxon>Teleostei</taxon>
        <taxon>Neoteleostei</taxon>
        <taxon>Acanthomorphata</taxon>
        <taxon>Gobiaria</taxon>
        <taxon>Gobiiformes</taxon>
        <taxon>Gobioidei</taxon>
        <taxon>Gobiidae</taxon>
        <taxon>Oxudercinae</taxon>
        <taxon>Periophthalmus</taxon>
    </lineage>
</organism>
<keyword evidence="2" id="KW-1185">Reference proteome</keyword>
<reference evidence="1" key="1">
    <citation type="submission" date="2025-08" db="UniProtKB">
        <authorList>
            <consortium name="Ensembl"/>
        </authorList>
    </citation>
    <scope>IDENTIFICATION</scope>
</reference>
<proteinExistence type="predicted"/>
<sequence>QTRLPSSGLNLICDMKSSYEDASIIPPLESKSGLKTSIPNVSVIHDWPVLFHLTGHAPNDF</sequence>
<name>A0A3B4BMH7_9GOBI</name>
<evidence type="ECO:0000313" key="2">
    <source>
        <dbReference type="Proteomes" id="UP000261520"/>
    </source>
</evidence>
<protein>
    <submittedName>
        <fullName evidence="1">Uncharacterized protein</fullName>
    </submittedName>
</protein>